<dbReference type="EMBL" id="VDGE01000011">
    <property type="protein sequence ID" value="TNC73943.1"/>
    <property type="molecule type" value="Genomic_DNA"/>
</dbReference>
<dbReference type="Proteomes" id="UP000305681">
    <property type="component" value="Unassembled WGS sequence"/>
</dbReference>
<feature type="region of interest" description="Disordered" evidence="1">
    <location>
        <begin position="56"/>
        <end position="89"/>
    </location>
</feature>
<protein>
    <submittedName>
        <fullName evidence="2">Uncharacterized protein</fullName>
    </submittedName>
</protein>
<evidence type="ECO:0000256" key="1">
    <source>
        <dbReference type="SAM" id="MobiDB-lite"/>
    </source>
</evidence>
<dbReference type="AlphaFoldDB" id="A0A5C4NH45"/>
<comment type="caution">
    <text evidence="2">The sequence shown here is derived from an EMBL/GenBank/DDBJ whole genome shotgun (WGS) entry which is preliminary data.</text>
</comment>
<accession>A0A5C4NH45</accession>
<organism evidence="2 3">
    <name type="scientific">Janthinobacterium lividum</name>
    <dbReference type="NCBI Taxonomy" id="29581"/>
    <lineage>
        <taxon>Bacteria</taxon>
        <taxon>Pseudomonadati</taxon>
        <taxon>Pseudomonadota</taxon>
        <taxon>Betaproteobacteria</taxon>
        <taxon>Burkholderiales</taxon>
        <taxon>Oxalobacteraceae</taxon>
        <taxon>Janthinobacterium</taxon>
    </lineage>
</organism>
<dbReference type="RefSeq" id="WP_139092076.1">
    <property type="nucleotide sequence ID" value="NZ_VDGE01000011.1"/>
</dbReference>
<reference evidence="2 3" key="1">
    <citation type="submission" date="2019-06" db="EMBL/GenBank/DDBJ databases">
        <title>Genome sequence of Janthinobacterium lividum UCD_MED1.</title>
        <authorList>
            <person name="De Leon M.E."/>
            <person name="Jospin G."/>
        </authorList>
    </citation>
    <scope>NUCLEOTIDE SEQUENCE [LARGE SCALE GENOMIC DNA]</scope>
    <source>
        <strain evidence="2 3">UCD_MED1</strain>
    </source>
</reference>
<sequence length="118" mass="12775">MEMKRIETAADHAAALKEIDGLMAADLGTPEGNRLNVLAAQVQAYEAQNFSTELTKPIGASELENHEHPDLAASPRAPSQPGDPLEARQSCRLVALKAAEGLWKDRTDIPKDGVKYQN</sequence>
<evidence type="ECO:0000313" key="3">
    <source>
        <dbReference type="Proteomes" id="UP000305681"/>
    </source>
</evidence>
<proteinExistence type="predicted"/>
<evidence type="ECO:0000313" key="2">
    <source>
        <dbReference type="EMBL" id="TNC73943.1"/>
    </source>
</evidence>
<name>A0A5C4NH45_9BURK</name>
<gene>
    <name evidence="2" type="ORF">FHI69_22505</name>
</gene>